<evidence type="ECO:0000256" key="2">
    <source>
        <dbReference type="SAM" id="MobiDB-lite"/>
    </source>
</evidence>
<dbReference type="UniPathway" id="UPA00232"/>
<evidence type="ECO:0000313" key="5">
    <source>
        <dbReference type="Proteomes" id="UP000307749"/>
    </source>
</evidence>
<dbReference type="EMBL" id="MWQO01000053">
    <property type="protein sequence ID" value="THD08026.1"/>
    <property type="molecule type" value="Genomic_DNA"/>
</dbReference>
<comment type="function">
    <text evidence="1">Required for O(2)-independent ubiquinone (coenzyme Q) biosynthesis. Likely functions as an accessory factor.</text>
</comment>
<gene>
    <name evidence="1" type="primary">ubiT</name>
    <name evidence="4" type="ORF">B1806_13935</name>
</gene>
<dbReference type="SUPFAM" id="SSF55718">
    <property type="entry name" value="SCP-like"/>
    <property type="match status" value="1"/>
</dbReference>
<reference evidence="4 5" key="1">
    <citation type="submission" date="2017-02" db="EMBL/GenBank/DDBJ databases">
        <title>Whole genome sequencing of Metallibacterium scheffleri DSM 24874 (T).</title>
        <authorList>
            <person name="Kumar S."/>
            <person name="Patil P."/>
            <person name="Patil P.B."/>
        </authorList>
    </citation>
    <scope>NUCLEOTIDE SEQUENCE [LARGE SCALE GENOMIC DNA]</scope>
    <source>
        <strain evidence="4 5">DSM 24874</strain>
    </source>
</reference>
<dbReference type="Proteomes" id="UP000307749">
    <property type="component" value="Unassembled WGS sequence"/>
</dbReference>
<feature type="domain" description="Chorismate mutase" evidence="3">
    <location>
        <begin position="1"/>
        <end position="83"/>
    </location>
</feature>
<dbReference type="InterPro" id="IPR036263">
    <property type="entry name" value="Chorismate_II_sf"/>
</dbReference>
<dbReference type="InterPro" id="IPR002701">
    <property type="entry name" value="CM_II_prokaryot"/>
</dbReference>
<evidence type="ECO:0000256" key="1">
    <source>
        <dbReference type="HAMAP-Rule" id="MF_02231"/>
    </source>
</evidence>
<sequence>MRCLIDRVDEMFLVLLAGRRQLVRRAMALKQRAGLPARNPERERQVHDRAQAFGAKLALPNGVTRQLMELLIGDACALQGLSSSGEPTMGCSSSLHESGSPPVPGSPRAGKFLRLLPPPVRLSTPLRWTLPAPLLRVLLRSMTLRVMAGPLAAGRLDDLQGRRLGVEVTDLKLRWVVVIGTRDLHVQVPGAEAESTVRGSATDLLLLASRLEDADTLFFQRRLQLVGDTELGLLVRNLLDQLPWETIPLDVRVLLNRGARFARLARAAHQGEMIA</sequence>
<dbReference type="InterPro" id="IPR036979">
    <property type="entry name" value="CM_dom_sf"/>
</dbReference>
<dbReference type="SUPFAM" id="SSF48600">
    <property type="entry name" value="Chorismate mutase II"/>
    <property type="match status" value="1"/>
</dbReference>
<comment type="similarity">
    <text evidence="1">Belongs to the UbiT family.</text>
</comment>
<dbReference type="InterPro" id="IPR003033">
    <property type="entry name" value="SCP2_sterol-bd_dom"/>
</dbReference>
<proteinExistence type="inferred from homology"/>
<evidence type="ECO:0000313" key="4">
    <source>
        <dbReference type="EMBL" id="THD08026.1"/>
    </source>
</evidence>
<feature type="region of interest" description="Disordered" evidence="2">
    <location>
        <begin position="87"/>
        <end position="106"/>
    </location>
</feature>
<dbReference type="SMART" id="SM00830">
    <property type="entry name" value="CM_2"/>
    <property type="match status" value="1"/>
</dbReference>
<keyword evidence="1" id="KW-0831">Ubiquinone biosynthesis</keyword>
<dbReference type="AlphaFoldDB" id="A0A4S3KHB7"/>
<name>A0A4S3KHB7_9GAMM</name>
<comment type="caution">
    <text evidence="4">The sequence shown here is derived from an EMBL/GenBank/DDBJ whole genome shotgun (WGS) entry which is preliminary data.</text>
</comment>
<organism evidence="4 5">
    <name type="scientific">Metallibacterium scheffleri</name>
    <dbReference type="NCBI Taxonomy" id="993689"/>
    <lineage>
        <taxon>Bacteria</taxon>
        <taxon>Pseudomonadati</taxon>
        <taxon>Pseudomonadota</taxon>
        <taxon>Gammaproteobacteria</taxon>
        <taxon>Lysobacterales</taxon>
        <taxon>Rhodanobacteraceae</taxon>
        <taxon>Metallibacterium</taxon>
    </lineage>
</organism>
<keyword evidence="5" id="KW-1185">Reference proteome</keyword>
<dbReference type="STRING" id="993689.GCA_002077135_00909"/>
<evidence type="ECO:0000259" key="3">
    <source>
        <dbReference type="PROSITE" id="PS51168"/>
    </source>
</evidence>
<accession>A0A4S3KHB7</accession>
<dbReference type="Pfam" id="PF01817">
    <property type="entry name" value="CM_2"/>
    <property type="match status" value="1"/>
</dbReference>
<comment type="pathway">
    <text evidence="1">Cofactor biosynthesis; ubiquinone biosynthesis.</text>
</comment>
<dbReference type="GO" id="GO:0004106">
    <property type="term" value="F:chorismate mutase activity"/>
    <property type="evidence" value="ECO:0007669"/>
    <property type="project" value="InterPro"/>
</dbReference>
<feature type="compositionally biased region" description="Polar residues" evidence="2">
    <location>
        <begin position="87"/>
        <end position="97"/>
    </location>
</feature>
<dbReference type="InterPro" id="IPR036527">
    <property type="entry name" value="SCP2_sterol-bd_dom_sf"/>
</dbReference>
<dbReference type="GO" id="GO:0046417">
    <property type="term" value="P:chorismate metabolic process"/>
    <property type="evidence" value="ECO:0007669"/>
    <property type="project" value="InterPro"/>
</dbReference>
<dbReference type="Gene3D" id="1.20.59.10">
    <property type="entry name" value="Chorismate mutase"/>
    <property type="match status" value="1"/>
</dbReference>
<dbReference type="PROSITE" id="PS51168">
    <property type="entry name" value="CHORISMATE_MUT_2"/>
    <property type="match status" value="1"/>
</dbReference>
<dbReference type="OrthoDB" id="5292463at2"/>
<dbReference type="Pfam" id="PF02036">
    <property type="entry name" value="SCP2"/>
    <property type="match status" value="1"/>
</dbReference>
<dbReference type="GO" id="GO:0006744">
    <property type="term" value="P:ubiquinone biosynthetic process"/>
    <property type="evidence" value="ECO:0007669"/>
    <property type="project" value="UniProtKB-UniRule"/>
</dbReference>
<dbReference type="InterPro" id="IPR016830">
    <property type="entry name" value="UbiT"/>
</dbReference>
<dbReference type="HAMAP" id="MF_02231">
    <property type="entry name" value="UbiT"/>
    <property type="match status" value="1"/>
</dbReference>
<protein>
    <recommendedName>
        <fullName evidence="1">Ubiquinone biosynthesis accessory factor UbiT</fullName>
    </recommendedName>
</protein>